<dbReference type="SUPFAM" id="SSF109998">
    <property type="entry name" value="Triger factor/SurA peptide-binding domain-like"/>
    <property type="match status" value="1"/>
</dbReference>
<protein>
    <recommendedName>
        <fullName evidence="3">peptidylprolyl isomerase</fullName>
        <ecNumber evidence="3">5.2.1.8</ecNumber>
    </recommendedName>
</protein>
<evidence type="ECO:0000313" key="11">
    <source>
        <dbReference type="Proteomes" id="UP000295341"/>
    </source>
</evidence>
<proteinExistence type="inferred from homology"/>
<dbReference type="Proteomes" id="UP000295341">
    <property type="component" value="Unassembled WGS sequence"/>
</dbReference>
<dbReference type="GO" id="GO:0003755">
    <property type="term" value="F:peptidyl-prolyl cis-trans isomerase activity"/>
    <property type="evidence" value="ECO:0007669"/>
    <property type="project" value="UniProtKB-KW"/>
</dbReference>
<gene>
    <name evidence="10" type="ORF">DFR24_0369</name>
</gene>
<dbReference type="SUPFAM" id="SSF54534">
    <property type="entry name" value="FKBP-like"/>
    <property type="match status" value="1"/>
</dbReference>
<dbReference type="Gene3D" id="3.10.50.40">
    <property type="match status" value="1"/>
</dbReference>
<evidence type="ECO:0000256" key="5">
    <source>
        <dbReference type="ARBA" id="ARBA00023110"/>
    </source>
</evidence>
<evidence type="ECO:0000256" key="3">
    <source>
        <dbReference type="ARBA" id="ARBA00013194"/>
    </source>
</evidence>
<dbReference type="InterPro" id="IPR046357">
    <property type="entry name" value="PPIase_dom_sf"/>
</dbReference>
<dbReference type="Pfam" id="PF00639">
    <property type="entry name" value="Rotamase"/>
    <property type="match status" value="1"/>
</dbReference>
<feature type="signal peptide" evidence="8">
    <location>
        <begin position="1"/>
        <end position="22"/>
    </location>
</feature>
<feature type="chain" id="PRO_5030100155" description="peptidylprolyl isomerase" evidence="8">
    <location>
        <begin position="23"/>
        <end position="295"/>
    </location>
</feature>
<sequence length="295" mass="31987">MFRLTPALFVAAASLLAAPAFSQSKADTATPSDSGLSTDVLVNGKSISRNHVQLMLTSINPDPSARGAGSEEARTAARQELVTQELLAQEARRKGLDKSAAVADQLDYQERAILSRALLQDYFEKSPVTTAELKTAYEWNRANNKIVEYKIRQILVATPDQAAIALGKLDKGEDFAAVAKVYTQDPGGQNNGGDLGWFRPDIFIDHHFTDALTSLKKGEYTKTPVKTRFGWHLLKVEDGPRAVSKPESYDALDDSAKEALYQKTVQQRIETLTAQLAAKAKLGGPGANAVARASK</sequence>
<organism evidence="10 11">
    <name type="scientific">Panacagrimonas perspica</name>
    <dbReference type="NCBI Taxonomy" id="381431"/>
    <lineage>
        <taxon>Bacteria</taxon>
        <taxon>Pseudomonadati</taxon>
        <taxon>Pseudomonadota</taxon>
        <taxon>Gammaproteobacteria</taxon>
        <taxon>Nevskiales</taxon>
        <taxon>Nevskiaceae</taxon>
        <taxon>Panacagrimonas</taxon>
    </lineage>
</organism>
<dbReference type="PROSITE" id="PS50198">
    <property type="entry name" value="PPIC_PPIASE_2"/>
    <property type="match status" value="1"/>
</dbReference>
<dbReference type="AlphaFoldDB" id="A0A4S3K1L8"/>
<keyword evidence="11" id="KW-1185">Reference proteome</keyword>
<dbReference type="InterPro" id="IPR027304">
    <property type="entry name" value="Trigger_fact/SurA_dom_sf"/>
</dbReference>
<comment type="similarity">
    <text evidence="2">Belongs to the PpiC/parvulin rotamase family.</text>
</comment>
<evidence type="ECO:0000259" key="9">
    <source>
        <dbReference type="PROSITE" id="PS50198"/>
    </source>
</evidence>
<dbReference type="RefSeq" id="WP_133879639.1">
    <property type="nucleotide sequence ID" value="NZ_MWIN01000022.1"/>
</dbReference>
<dbReference type="EMBL" id="SOBT01000008">
    <property type="protein sequence ID" value="TDU31011.1"/>
    <property type="molecule type" value="Genomic_DNA"/>
</dbReference>
<keyword evidence="6 7" id="KW-0413">Isomerase</keyword>
<dbReference type="InterPro" id="IPR000297">
    <property type="entry name" value="PPIase_PpiC"/>
</dbReference>
<comment type="catalytic activity">
    <reaction evidence="1">
        <text>[protein]-peptidylproline (omega=180) = [protein]-peptidylproline (omega=0)</text>
        <dbReference type="Rhea" id="RHEA:16237"/>
        <dbReference type="Rhea" id="RHEA-COMP:10747"/>
        <dbReference type="Rhea" id="RHEA-COMP:10748"/>
        <dbReference type="ChEBI" id="CHEBI:83833"/>
        <dbReference type="ChEBI" id="CHEBI:83834"/>
        <dbReference type="EC" id="5.2.1.8"/>
    </reaction>
</comment>
<dbReference type="InterPro" id="IPR050245">
    <property type="entry name" value="PrsA_foldase"/>
</dbReference>
<evidence type="ECO:0000256" key="8">
    <source>
        <dbReference type="SAM" id="SignalP"/>
    </source>
</evidence>
<accession>A0A4S3K1L8</accession>
<dbReference type="EC" id="5.2.1.8" evidence="3"/>
<feature type="domain" description="PpiC" evidence="9">
    <location>
        <begin position="146"/>
        <end position="238"/>
    </location>
</feature>
<evidence type="ECO:0000256" key="2">
    <source>
        <dbReference type="ARBA" id="ARBA00007656"/>
    </source>
</evidence>
<comment type="caution">
    <text evidence="10">The sequence shown here is derived from an EMBL/GenBank/DDBJ whole genome shotgun (WGS) entry which is preliminary data.</text>
</comment>
<evidence type="ECO:0000256" key="1">
    <source>
        <dbReference type="ARBA" id="ARBA00000971"/>
    </source>
</evidence>
<name>A0A4S3K1L8_9GAMM</name>
<dbReference type="PANTHER" id="PTHR47245:SF1">
    <property type="entry name" value="FOLDASE PROTEIN PRSA"/>
    <property type="match status" value="1"/>
</dbReference>
<evidence type="ECO:0000256" key="6">
    <source>
        <dbReference type="ARBA" id="ARBA00023235"/>
    </source>
</evidence>
<evidence type="ECO:0000313" key="10">
    <source>
        <dbReference type="EMBL" id="TDU31011.1"/>
    </source>
</evidence>
<evidence type="ECO:0000256" key="4">
    <source>
        <dbReference type="ARBA" id="ARBA00022729"/>
    </source>
</evidence>
<dbReference type="PANTHER" id="PTHR47245">
    <property type="entry name" value="PEPTIDYLPROLYL ISOMERASE"/>
    <property type="match status" value="1"/>
</dbReference>
<dbReference type="OrthoDB" id="14196at2"/>
<keyword evidence="4 8" id="KW-0732">Signal</keyword>
<dbReference type="Gene3D" id="1.10.8.1040">
    <property type="match status" value="1"/>
</dbReference>
<keyword evidence="5 7" id="KW-0697">Rotamase</keyword>
<evidence type="ECO:0000256" key="7">
    <source>
        <dbReference type="PROSITE-ProRule" id="PRU00278"/>
    </source>
</evidence>
<reference evidence="10 11" key="1">
    <citation type="submission" date="2019-03" db="EMBL/GenBank/DDBJ databases">
        <title>Genomic Encyclopedia of Type Strains, Phase IV (KMG-IV): sequencing the most valuable type-strain genomes for metagenomic binning, comparative biology and taxonomic classification.</title>
        <authorList>
            <person name="Goeker M."/>
        </authorList>
    </citation>
    <scope>NUCLEOTIDE SEQUENCE [LARGE SCALE GENOMIC DNA]</scope>
    <source>
        <strain evidence="10 11">DSM 26377</strain>
    </source>
</reference>